<dbReference type="Proteomes" id="UP000828048">
    <property type="component" value="Chromosome 2"/>
</dbReference>
<protein>
    <submittedName>
        <fullName evidence="1">Uncharacterized protein</fullName>
    </submittedName>
</protein>
<reference evidence="1 2" key="1">
    <citation type="journal article" date="2021" name="Hortic Res">
        <title>High-quality reference genome and annotation aids understanding of berry development for evergreen blueberry (Vaccinium darrowii).</title>
        <authorList>
            <person name="Yu J."/>
            <person name="Hulse-Kemp A.M."/>
            <person name="Babiker E."/>
            <person name="Staton M."/>
        </authorList>
    </citation>
    <scope>NUCLEOTIDE SEQUENCE [LARGE SCALE GENOMIC DNA]</scope>
    <source>
        <strain evidence="2">cv. NJ 8807/NJ 8810</strain>
        <tissue evidence="1">Young leaf</tissue>
    </source>
</reference>
<evidence type="ECO:0000313" key="2">
    <source>
        <dbReference type="Proteomes" id="UP000828048"/>
    </source>
</evidence>
<gene>
    <name evidence="1" type="ORF">Vadar_017709</name>
</gene>
<keyword evidence="2" id="KW-1185">Reference proteome</keyword>
<evidence type="ECO:0000313" key="1">
    <source>
        <dbReference type="EMBL" id="KAH7834594.1"/>
    </source>
</evidence>
<organism evidence="1 2">
    <name type="scientific">Vaccinium darrowii</name>
    <dbReference type="NCBI Taxonomy" id="229202"/>
    <lineage>
        <taxon>Eukaryota</taxon>
        <taxon>Viridiplantae</taxon>
        <taxon>Streptophyta</taxon>
        <taxon>Embryophyta</taxon>
        <taxon>Tracheophyta</taxon>
        <taxon>Spermatophyta</taxon>
        <taxon>Magnoliopsida</taxon>
        <taxon>eudicotyledons</taxon>
        <taxon>Gunneridae</taxon>
        <taxon>Pentapetalae</taxon>
        <taxon>asterids</taxon>
        <taxon>Ericales</taxon>
        <taxon>Ericaceae</taxon>
        <taxon>Vaccinioideae</taxon>
        <taxon>Vaccinieae</taxon>
        <taxon>Vaccinium</taxon>
    </lineage>
</organism>
<proteinExistence type="predicted"/>
<dbReference type="EMBL" id="CM037152">
    <property type="protein sequence ID" value="KAH7834594.1"/>
    <property type="molecule type" value="Genomic_DNA"/>
</dbReference>
<accession>A0ACB7X1H9</accession>
<comment type="caution">
    <text evidence="1">The sequence shown here is derived from an EMBL/GenBank/DDBJ whole genome shotgun (WGS) entry which is preliminary data.</text>
</comment>
<sequence>MGEQPLVIAHRLSTVQNAHQIALCSNGRIAELRTHSELLGQKEMHFFQACKQVRADFIQWGFCRDDSVQKFMRIAKKINSLRMQLKFHVFSLVT</sequence>
<name>A0ACB7X1H9_9ERIC</name>